<dbReference type="InterPro" id="IPR044878">
    <property type="entry name" value="UbiA_sf"/>
</dbReference>
<dbReference type="Pfam" id="PF01040">
    <property type="entry name" value="UbiA"/>
    <property type="match status" value="1"/>
</dbReference>
<keyword evidence="2 5" id="KW-0812">Transmembrane</keyword>
<dbReference type="PANTHER" id="PTHR42723">
    <property type="entry name" value="CHLOROPHYLL SYNTHASE"/>
    <property type="match status" value="1"/>
</dbReference>
<keyword evidence="4 5" id="KW-0472">Membrane</keyword>
<feature type="transmembrane region" description="Helical" evidence="5">
    <location>
        <begin position="225"/>
        <end position="245"/>
    </location>
</feature>
<evidence type="ECO:0000256" key="5">
    <source>
        <dbReference type="SAM" id="Phobius"/>
    </source>
</evidence>
<dbReference type="GO" id="GO:0016020">
    <property type="term" value="C:membrane"/>
    <property type="evidence" value="ECO:0007669"/>
    <property type="project" value="UniProtKB-SubCell"/>
</dbReference>
<evidence type="ECO:0000256" key="4">
    <source>
        <dbReference type="ARBA" id="ARBA00023136"/>
    </source>
</evidence>
<keyword evidence="7" id="KW-1185">Reference proteome</keyword>
<comment type="caution">
    <text evidence="6">The sequence shown here is derived from an EMBL/GenBank/DDBJ whole genome shotgun (WGS) entry which is preliminary data.</text>
</comment>
<dbReference type="EMBL" id="MU150312">
    <property type="protein sequence ID" value="KAF9459674.1"/>
    <property type="molecule type" value="Genomic_DNA"/>
</dbReference>
<gene>
    <name evidence="6" type="ORF">BDZ94DRAFT_1284296</name>
</gene>
<dbReference type="AlphaFoldDB" id="A0A9P5XZR3"/>
<feature type="transmembrane region" description="Helical" evidence="5">
    <location>
        <begin position="257"/>
        <end position="278"/>
    </location>
</feature>
<organism evidence="6 7">
    <name type="scientific">Collybia nuda</name>
    <dbReference type="NCBI Taxonomy" id="64659"/>
    <lineage>
        <taxon>Eukaryota</taxon>
        <taxon>Fungi</taxon>
        <taxon>Dikarya</taxon>
        <taxon>Basidiomycota</taxon>
        <taxon>Agaricomycotina</taxon>
        <taxon>Agaricomycetes</taxon>
        <taxon>Agaricomycetidae</taxon>
        <taxon>Agaricales</taxon>
        <taxon>Tricholomatineae</taxon>
        <taxon>Clitocybaceae</taxon>
        <taxon>Collybia</taxon>
    </lineage>
</organism>
<sequence>MIKRFFWTLFLFTFTDFKTIVFPVTFFACVAAPVGSAKGFIYAVFWTWLHLLQVNVSNQYKSLAEDALNHPWRPIPSGRISQNNATYLRWLLVPLCTFTSIPYGWRVICATFILTTALIVYDEYGLSGHWIGKNVINAIGYASFELGATTIMGDRSQLDEIALKSLLCSVSLVLTTIHAQDFSDAEGDSALGRSTFPIYAPNISRIYTLLALIIWSYVLGQLWNLGIYSRFSLGTLGLLVGWRFYRLRSAWDDKNTFICYNLWLLFVHLLPAHHRWAIFRY</sequence>
<dbReference type="Gene3D" id="1.10.357.140">
    <property type="entry name" value="UbiA prenyltransferase"/>
    <property type="match status" value="1"/>
</dbReference>
<dbReference type="InterPro" id="IPR000537">
    <property type="entry name" value="UbiA_prenyltransferase"/>
</dbReference>
<evidence type="ECO:0000313" key="6">
    <source>
        <dbReference type="EMBL" id="KAF9459674.1"/>
    </source>
</evidence>
<dbReference type="InterPro" id="IPR050475">
    <property type="entry name" value="Prenyltransferase_related"/>
</dbReference>
<evidence type="ECO:0000256" key="2">
    <source>
        <dbReference type="ARBA" id="ARBA00022692"/>
    </source>
</evidence>
<accession>A0A9P5XZR3</accession>
<dbReference type="CDD" id="cd13965">
    <property type="entry name" value="PT_UbiA_3"/>
    <property type="match status" value="1"/>
</dbReference>
<protein>
    <submittedName>
        <fullName evidence="6">UbiA prenyltransferase family</fullName>
    </submittedName>
</protein>
<feature type="transmembrane region" description="Helical" evidence="5">
    <location>
        <begin position="103"/>
        <end position="121"/>
    </location>
</feature>
<proteinExistence type="predicted"/>
<dbReference type="PANTHER" id="PTHR42723:SF1">
    <property type="entry name" value="CHLOROPHYLL SYNTHASE, CHLOROPLASTIC"/>
    <property type="match status" value="1"/>
</dbReference>
<dbReference type="OrthoDB" id="434972at2759"/>
<feature type="transmembrane region" description="Helical" evidence="5">
    <location>
        <begin position="203"/>
        <end position="219"/>
    </location>
</feature>
<evidence type="ECO:0000256" key="1">
    <source>
        <dbReference type="ARBA" id="ARBA00004141"/>
    </source>
</evidence>
<evidence type="ECO:0000256" key="3">
    <source>
        <dbReference type="ARBA" id="ARBA00022989"/>
    </source>
</evidence>
<dbReference type="Proteomes" id="UP000807353">
    <property type="component" value="Unassembled WGS sequence"/>
</dbReference>
<name>A0A9P5XZR3_9AGAR</name>
<comment type="subcellular location">
    <subcellularLocation>
        <location evidence="1">Membrane</location>
        <topology evidence="1">Multi-pass membrane protein</topology>
    </subcellularLocation>
</comment>
<dbReference type="PROSITE" id="PS51257">
    <property type="entry name" value="PROKAR_LIPOPROTEIN"/>
    <property type="match status" value="1"/>
</dbReference>
<keyword evidence="3 5" id="KW-1133">Transmembrane helix</keyword>
<feature type="transmembrane region" description="Helical" evidence="5">
    <location>
        <begin position="20"/>
        <end position="45"/>
    </location>
</feature>
<evidence type="ECO:0000313" key="7">
    <source>
        <dbReference type="Proteomes" id="UP000807353"/>
    </source>
</evidence>
<dbReference type="GO" id="GO:0016765">
    <property type="term" value="F:transferase activity, transferring alkyl or aryl (other than methyl) groups"/>
    <property type="evidence" value="ECO:0007669"/>
    <property type="project" value="InterPro"/>
</dbReference>
<reference evidence="6" key="1">
    <citation type="submission" date="2020-11" db="EMBL/GenBank/DDBJ databases">
        <authorList>
            <consortium name="DOE Joint Genome Institute"/>
            <person name="Ahrendt S."/>
            <person name="Riley R."/>
            <person name="Andreopoulos W."/>
            <person name="Labutti K."/>
            <person name="Pangilinan J."/>
            <person name="Ruiz-Duenas F.J."/>
            <person name="Barrasa J.M."/>
            <person name="Sanchez-Garcia M."/>
            <person name="Camarero S."/>
            <person name="Miyauchi S."/>
            <person name="Serrano A."/>
            <person name="Linde D."/>
            <person name="Babiker R."/>
            <person name="Drula E."/>
            <person name="Ayuso-Fernandez I."/>
            <person name="Pacheco R."/>
            <person name="Padilla G."/>
            <person name="Ferreira P."/>
            <person name="Barriuso J."/>
            <person name="Kellner H."/>
            <person name="Castanera R."/>
            <person name="Alfaro M."/>
            <person name="Ramirez L."/>
            <person name="Pisabarro A.G."/>
            <person name="Kuo A."/>
            <person name="Tritt A."/>
            <person name="Lipzen A."/>
            <person name="He G."/>
            <person name="Yan M."/>
            <person name="Ng V."/>
            <person name="Cullen D."/>
            <person name="Martin F."/>
            <person name="Rosso M.-N."/>
            <person name="Henrissat B."/>
            <person name="Hibbett D."/>
            <person name="Martinez A.T."/>
            <person name="Grigoriev I.V."/>
        </authorList>
    </citation>
    <scope>NUCLEOTIDE SEQUENCE</scope>
    <source>
        <strain evidence="6">CBS 247.69</strain>
    </source>
</reference>